<name>A0AAV4P241_CAEEX</name>
<evidence type="ECO:0000313" key="3">
    <source>
        <dbReference type="Proteomes" id="UP001054945"/>
    </source>
</evidence>
<protein>
    <submittedName>
        <fullName evidence="2">Uncharacterized protein</fullName>
    </submittedName>
</protein>
<feature type="compositionally biased region" description="Low complexity" evidence="1">
    <location>
        <begin position="121"/>
        <end position="136"/>
    </location>
</feature>
<evidence type="ECO:0000313" key="2">
    <source>
        <dbReference type="EMBL" id="GIX91096.1"/>
    </source>
</evidence>
<gene>
    <name evidence="2" type="ORF">CEXT_349111</name>
</gene>
<comment type="caution">
    <text evidence="2">The sequence shown here is derived from an EMBL/GenBank/DDBJ whole genome shotgun (WGS) entry which is preliminary data.</text>
</comment>
<feature type="region of interest" description="Disordered" evidence="1">
    <location>
        <begin position="114"/>
        <end position="136"/>
    </location>
</feature>
<dbReference type="EMBL" id="BPLR01021558">
    <property type="protein sequence ID" value="GIX91096.1"/>
    <property type="molecule type" value="Genomic_DNA"/>
</dbReference>
<dbReference type="Proteomes" id="UP001054945">
    <property type="component" value="Unassembled WGS sequence"/>
</dbReference>
<accession>A0AAV4P241</accession>
<reference evidence="2 3" key="1">
    <citation type="submission" date="2021-06" db="EMBL/GenBank/DDBJ databases">
        <title>Caerostris extrusa draft genome.</title>
        <authorList>
            <person name="Kono N."/>
            <person name="Arakawa K."/>
        </authorList>
    </citation>
    <scope>NUCLEOTIDE SEQUENCE [LARGE SCALE GENOMIC DNA]</scope>
</reference>
<dbReference type="AlphaFoldDB" id="A0AAV4P241"/>
<proteinExistence type="predicted"/>
<organism evidence="2 3">
    <name type="scientific">Caerostris extrusa</name>
    <name type="common">Bark spider</name>
    <name type="synonym">Caerostris bankana</name>
    <dbReference type="NCBI Taxonomy" id="172846"/>
    <lineage>
        <taxon>Eukaryota</taxon>
        <taxon>Metazoa</taxon>
        <taxon>Ecdysozoa</taxon>
        <taxon>Arthropoda</taxon>
        <taxon>Chelicerata</taxon>
        <taxon>Arachnida</taxon>
        <taxon>Araneae</taxon>
        <taxon>Araneomorphae</taxon>
        <taxon>Entelegynae</taxon>
        <taxon>Araneoidea</taxon>
        <taxon>Araneidae</taxon>
        <taxon>Caerostris</taxon>
    </lineage>
</organism>
<evidence type="ECO:0000256" key="1">
    <source>
        <dbReference type="SAM" id="MobiDB-lite"/>
    </source>
</evidence>
<sequence>MRKSEYKSSPGGSVVIISTRVPDLRTNHDCKDHHPVRCFCSCLCQPLLTTSIINTGSSISSRQQDVLATMLSTMVSEMALGPPTPELRSEMLLVTRRVPTPSPTLMVAPEEWTTSPTLWDSEPPSTPTSQEPPLSAPASAAIVSPYAPPIAPAVPAVAAAPVLAAAPLLAGGVSSTAQSSDMVPDLDILWELDSLLQELKDHLLVNKGENLYTKFHSDRKYHPTHRCHMI</sequence>
<keyword evidence="3" id="KW-1185">Reference proteome</keyword>